<feature type="coiled-coil region" evidence="3">
    <location>
        <begin position="554"/>
        <end position="612"/>
    </location>
</feature>
<feature type="domain" description="ABC transporter" evidence="5">
    <location>
        <begin position="319"/>
        <end position="537"/>
    </location>
</feature>
<dbReference type="InterPro" id="IPR003593">
    <property type="entry name" value="AAA+_ATPase"/>
</dbReference>
<accession>A0A2P8HBC3</accession>
<dbReference type="SUPFAM" id="SSF52540">
    <property type="entry name" value="P-loop containing nucleoside triphosphate hydrolases"/>
    <property type="match status" value="2"/>
</dbReference>
<dbReference type="PANTHER" id="PTHR42855:SF1">
    <property type="entry name" value="ABC TRANSPORTER DOMAIN-CONTAINING PROTEIN"/>
    <property type="match status" value="1"/>
</dbReference>
<dbReference type="GO" id="GO:0003677">
    <property type="term" value="F:DNA binding"/>
    <property type="evidence" value="ECO:0007669"/>
    <property type="project" value="InterPro"/>
</dbReference>
<dbReference type="Pfam" id="PF12848">
    <property type="entry name" value="ABC_tran_Xtn"/>
    <property type="match status" value="1"/>
</dbReference>
<feature type="domain" description="ABC transporter" evidence="5">
    <location>
        <begin position="4"/>
        <end position="255"/>
    </location>
</feature>
<comment type="caution">
    <text evidence="6">The sequence shown here is derived from an EMBL/GenBank/DDBJ whole genome shotgun (WGS) entry which is preliminary data.</text>
</comment>
<dbReference type="InterPro" id="IPR051309">
    <property type="entry name" value="ABCF_ATPase"/>
</dbReference>
<keyword evidence="3" id="KW-0175">Coiled coil</keyword>
<evidence type="ECO:0000256" key="2">
    <source>
        <dbReference type="ARBA" id="ARBA00022840"/>
    </source>
</evidence>
<dbReference type="NCBIfam" id="NF000355">
    <property type="entry name" value="ribo_prot_ABC_F"/>
    <property type="match status" value="1"/>
</dbReference>
<keyword evidence="2 6" id="KW-0067">ATP-binding</keyword>
<gene>
    <name evidence="6" type="ORF">B0H94_1101</name>
</gene>
<dbReference type="PANTHER" id="PTHR42855">
    <property type="entry name" value="ABC TRANSPORTER ATP-BINDING SUBUNIT"/>
    <property type="match status" value="1"/>
</dbReference>
<dbReference type="InterPro" id="IPR027417">
    <property type="entry name" value="P-loop_NTPase"/>
</dbReference>
<dbReference type="InterPro" id="IPR037118">
    <property type="entry name" value="Val-tRNA_synth_C_sf"/>
</dbReference>
<evidence type="ECO:0000256" key="1">
    <source>
        <dbReference type="ARBA" id="ARBA00022741"/>
    </source>
</evidence>
<keyword evidence="1" id="KW-0547">Nucleotide-binding</keyword>
<dbReference type="AlphaFoldDB" id="A0A2P8HBC3"/>
<dbReference type="Pfam" id="PF00005">
    <property type="entry name" value="ABC_tran"/>
    <property type="match status" value="2"/>
</dbReference>
<dbReference type="CDD" id="cd03221">
    <property type="entry name" value="ABCF_EF-3"/>
    <property type="match status" value="2"/>
</dbReference>
<dbReference type="RefSeq" id="WP_106589199.1">
    <property type="nucleotide sequence ID" value="NZ_PYAV01000010.1"/>
</dbReference>
<dbReference type="InterPro" id="IPR003439">
    <property type="entry name" value="ABC_transporter-like_ATP-bd"/>
</dbReference>
<dbReference type="OrthoDB" id="9760950at2"/>
<dbReference type="EMBL" id="PYAV01000010">
    <property type="protein sequence ID" value="PSL43526.1"/>
    <property type="molecule type" value="Genomic_DNA"/>
</dbReference>
<protein>
    <submittedName>
        <fullName evidence="6">ATP-binding cassette subfamily F protein uup</fullName>
    </submittedName>
</protein>
<dbReference type="Gene3D" id="3.40.50.300">
    <property type="entry name" value="P-loop containing nucleotide triphosphate hydrolases"/>
    <property type="match status" value="2"/>
</dbReference>
<name>A0A2P8HBC3_9BACI</name>
<evidence type="ECO:0000256" key="3">
    <source>
        <dbReference type="SAM" id="Coils"/>
    </source>
</evidence>
<dbReference type="InterPro" id="IPR032524">
    <property type="entry name" value="ABC_tran_C"/>
</dbReference>
<feature type="compositionally biased region" description="Basic and acidic residues" evidence="4">
    <location>
        <begin position="288"/>
        <end position="301"/>
    </location>
</feature>
<evidence type="ECO:0000313" key="7">
    <source>
        <dbReference type="Proteomes" id="UP000242310"/>
    </source>
</evidence>
<reference evidence="6 7" key="1">
    <citation type="submission" date="2018-03" db="EMBL/GenBank/DDBJ databases">
        <title>Genomic Encyclopedia of Type Strains, Phase III (KMG-III): the genomes of soil and plant-associated and newly described type strains.</title>
        <authorList>
            <person name="Whitman W."/>
        </authorList>
    </citation>
    <scope>NUCLEOTIDE SEQUENCE [LARGE SCALE GENOMIC DNA]</scope>
    <source>
        <strain evidence="6 7">CGMCC 1.07653</strain>
    </source>
</reference>
<feature type="compositionally biased region" description="Basic residues" evidence="4">
    <location>
        <begin position="277"/>
        <end position="287"/>
    </location>
</feature>
<dbReference type="InterPro" id="IPR032781">
    <property type="entry name" value="ABC_tran_Xtn"/>
</dbReference>
<feature type="region of interest" description="Disordered" evidence="4">
    <location>
        <begin position="277"/>
        <end position="301"/>
    </location>
</feature>
<organism evidence="6 7">
    <name type="scientific">Salsuginibacillus halophilus</name>
    <dbReference type="NCBI Taxonomy" id="517424"/>
    <lineage>
        <taxon>Bacteria</taxon>
        <taxon>Bacillati</taxon>
        <taxon>Bacillota</taxon>
        <taxon>Bacilli</taxon>
        <taxon>Bacillales</taxon>
        <taxon>Bacillaceae</taxon>
        <taxon>Salsuginibacillus</taxon>
    </lineage>
</organism>
<dbReference type="Gene3D" id="1.10.287.380">
    <property type="entry name" value="Valyl-tRNA synthetase, C-terminal domain"/>
    <property type="match status" value="1"/>
</dbReference>
<evidence type="ECO:0000313" key="6">
    <source>
        <dbReference type="EMBL" id="PSL43526.1"/>
    </source>
</evidence>
<keyword evidence="7" id="KW-1185">Reference proteome</keyword>
<dbReference type="InterPro" id="IPR017871">
    <property type="entry name" value="ABC_transporter-like_CS"/>
</dbReference>
<sequence>MSILVAEGLTKTHGDKTLFQNISFTIEPKQRIGLIGVNGTGKSTLLKGIAGIEGFEAGTLQHSNQLRIEYLPQSPDLEESKAVIDEVYGGDAPVMQAMRNYERAQHKLEQSPSSEAAQNELLKAQAEMDAYEAWEAITTAKTVLTKLGVTDFIKPIQALSGGQKKRVAIAKALIQPADLLILDEPTNHLDQEAIEWLETYLAQYSGAIILVTHDRYVLNSVTNYIFELEQGNLYAYAGNYETFLQKRAEREAEQAKAEAKRQSLLKRELEWLQRMPKARGTKQKARKDRAEELKEEKGPKETENVDFAIGSKRLGKKVIEVEEAGKFFNDTWLFRNFTYKVTPKERIGIIGPNGAGKTTLMNVFAQVLPPDEGEVEHGETVRIGYYTQEQMDMDPDLRLIDYIREAAEVVYTKDGREITAEQMLERFLFSRASQWGYIRRLSGGEKRRLYLLRILMGEPNVLFLDEPTNDLDTETLSVLEDYLAQFPGVVVTVSHDRYFLDRVVDHLFVVDGSGKITRFNGGYSAYLQAQTKEATPTKKIKEEAAPTKQQKKMSYKEQQEYQTIEQQIEELEGKIEQLQTEIAEAGSDFETIQSLHEQQEQAEVELEAAMNRWAELAELAGDA</sequence>
<dbReference type="FunFam" id="3.40.50.300:FF:000011">
    <property type="entry name" value="Putative ABC transporter ATP-binding component"/>
    <property type="match status" value="1"/>
</dbReference>
<evidence type="ECO:0000259" key="5">
    <source>
        <dbReference type="PROSITE" id="PS50893"/>
    </source>
</evidence>
<evidence type="ECO:0000256" key="4">
    <source>
        <dbReference type="SAM" id="MobiDB-lite"/>
    </source>
</evidence>
<dbReference type="GO" id="GO:0005524">
    <property type="term" value="F:ATP binding"/>
    <property type="evidence" value="ECO:0007669"/>
    <property type="project" value="UniProtKB-KW"/>
</dbReference>
<proteinExistence type="predicted"/>
<dbReference type="GO" id="GO:0016887">
    <property type="term" value="F:ATP hydrolysis activity"/>
    <property type="evidence" value="ECO:0007669"/>
    <property type="project" value="InterPro"/>
</dbReference>
<dbReference type="PROSITE" id="PS50893">
    <property type="entry name" value="ABC_TRANSPORTER_2"/>
    <property type="match status" value="2"/>
</dbReference>
<dbReference type="Proteomes" id="UP000242310">
    <property type="component" value="Unassembled WGS sequence"/>
</dbReference>
<dbReference type="SMART" id="SM00382">
    <property type="entry name" value="AAA"/>
    <property type="match status" value="2"/>
</dbReference>
<dbReference type="PROSITE" id="PS00211">
    <property type="entry name" value="ABC_TRANSPORTER_1"/>
    <property type="match status" value="1"/>
</dbReference>
<dbReference type="Pfam" id="PF16326">
    <property type="entry name" value="ABC_tran_CTD"/>
    <property type="match status" value="1"/>
</dbReference>